<dbReference type="Proteomes" id="UP000306790">
    <property type="component" value="Unassembled WGS sequence"/>
</dbReference>
<proteinExistence type="predicted"/>
<gene>
    <name evidence="1" type="ORF">DJ535_21565</name>
</gene>
<dbReference type="EMBL" id="QFVP01000018">
    <property type="protein sequence ID" value="THE34251.1"/>
    <property type="molecule type" value="Genomic_DNA"/>
</dbReference>
<reference evidence="1 2" key="1">
    <citation type="submission" date="2018-05" db="EMBL/GenBank/DDBJ databases">
        <title>Isolation and genomic analyses of lactose-positive bacteria from faecal samples of preterm neonates.</title>
        <authorList>
            <person name="Chen Y."/>
            <person name="Brook T.C."/>
            <person name="O'Neill I."/>
            <person name="Soe C.Z."/>
            <person name="Hall L.J."/>
            <person name="Hoyles L."/>
        </authorList>
    </citation>
    <scope>NUCLEOTIDE SEQUENCE [LARGE SCALE GENOMIC DNA]</scope>
    <source>
        <strain evidence="1 2">P080C CL</strain>
    </source>
</reference>
<evidence type="ECO:0008006" key="3">
    <source>
        <dbReference type="Google" id="ProtNLM"/>
    </source>
</evidence>
<accession>A0ABY2PNZ1</accession>
<name>A0ABY2PNZ1_9ENTR</name>
<keyword evidence="2" id="KW-1185">Reference proteome</keyword>
<evidence type="ECO:0000313" key="2">
    <source>
        <dbReference type="Proteomes" id="UP000306790"/>
    </source>
</evidence>
<evidence type="ECO:0000313" key="1">
    <source>
        <dbReference type="EMBL" id="THE34251.1"/>
    </source>
</evidence>
<comment type="caution">
    <text evidence="1">The sequence shown here is derived from an EMBL/GenBank/DDBJ whole genome shotgun (WGS) entry which is preliminary data.</text>
</comment>
<organism evidence="1 2">
    <name type="scientific">Citrobacter murliniae</name>
    <dbReference type="NCBI Taxonomy" id="67829"/>
    <lineage>
        <taxon>Bacteria</taxon>
        <taxon>Pseudomonadati</taxon>
        <taxon>Pseudomonadota</taxon>
        <taxon>Gammaproteobacteria</taxon>
        <taxon>Enterobacterales</taxon>
        <taxon>Enterobacteriaceae</taxon>
        <taxon>Citrobacter</taxon>
        <taxon>Citrobacter freundii complex</taxon>
    </lineage>
</organism>
<sequence length="69" mass="8013">MAIICRVLISIIWHLQSVIIPACYSLNTQALLYMASFRLPRGWLRSFTRITYQSEIIGIHLFSALMQLE</sequence>
<protein>
    <recommendedName>
        <fullName evidence="3">Secreted protein</fullName>
    </recommendedName>
</protein>